<keyword evidence="1" id="KW-0812">Transmembrane</keyword>
<evidence type="ECO:0000256" key="1">
    <source>
        <dbReference type="SAM" id="Phobius"/>
    </source>
</evidence>
<keyword evidence="1" id="KW-0472">Membrane</keyword>
<evidence type="ECO:0000313" key="2">
    <source>
        <dbReference type="EMBL" id="EEQ92640.2"/>
    </source>
</evidence>
<dbReference type="Proteomes" id="UP000002039">
    <property type="component" value="Unassembled WGS sequence"/>
</dbReference>
<dbReference type="EMBL" id="EQ999981">
    <property type="protein sequence ID" value="EEQ92640.2"/>
    <property type="molecule type" value="Genomic_DNA"/>
</dbReference>
<keyword evidence="1" id="KW-1133">Transmembrane helix</keyword>
<feature type="transmembrane region" description="Helical" evidence="1">
    <location>
        <begin position="84"/>
        <end position="106"/>
    </location>
</feature>
<reference evidence="3" key="1">
    <citation type="journal article" date="2015" name="PLoS Genet.">
        <title>The dynamic genome and transcriptome of the human fungal pathogen Blastomyces and close relative Emmonsia.</title>
        <authorList>
            <person name="Munoz J.F."/>
            <person name="Gauthier G.M."/>
            <person name="Desjardins C.A."/>
            <person name="Gallo J.E."/>
            <person name="Holder J."/>
            <person name="Sullivan T.D."/>
            <person name="Marty A.J."/>
            <person name="Carmen J.C."/>
            <person name="Chen Z."/>
            <person name="Ding L."/>
            <person name="Gujja S."/>
            <person name="Magrini V."/>
            <person name="Misas E."/>
            <person name="Mitreva M."/>
            <person name="Priest M."/>
            <person name="Saif S."/>
            <person name="Whiston E.A."/>
            <person name="Young S."/>
            <person name="Zeng Q."/>
            <person name="Goldman W.E."/>
            <person name="Mardis E.R."/>
            <person name="Taylor J.W."/>
            <person name="McEwen J.G."/>
            <person name="Clay O.K."/>
            <person name="Klein B.S."/>
            <person name="Cuomo C.A."/>
        </authorList>
    </citation>
    <scope>NUCLEOTIDE SEQUENCE [LARGE SCALE GENOMIC DNA]</scope>
    <source>
        <strain evidence="3">ER-3 / ATCC MYA-2586</strain>
    </source>
</reference>
<proteinExistence type="predicted"/>
<keyword evidence="3" id="KW-1185">Reference proteome</keyword>
<accession>A0ABP2F6A2</accession>
<gene>
    <name evidence="2" type="ORF">BDCG_07760</name>
</gene>
<name>A0ABP2F6A2_AJEDR</name>
<protein>
    <submittedName>
        <fullName evidence="2">Uncharacterized protein</fullName>
    </submittedName>
</protein>
<organism evidence="2 3">
    <name type="scientific">Ajellomyces dermatitidis (strain ER-3 / ATCC MYA-2586)</name>
    <name type="common">Blastomyces dermatitidis</name>
    <dbReference type="NCBI Taxonomy" id="559297"/>
    <lineage>
        <taxon>Eukaryota</taxon>
        <taxon>Fungi</taxon>
        <taxon>Dikarya</taxon>
        <taxon>Ascomycota</taxon>
        <taxon>Pezizomycotina</taxon>
        <taxon>Eurotiomycetes</taxon>
        <taxon>Eurotiomycetidae</taxon>
        <taxon>Onygenales</taxon>
        <taxon>Ajellomycetaceae</taxon>
        <taxon>Blastomyces</taxon>
    </lineage>
</organism>
<sequence>MGPWPDQQTQSAPGFAFANDELIFSHDGLEPSDSLGLNETDRSSFNVRTNASDFWVGSAGSPPQRRISYVRWCSLGEMNCQEQLVLILYFILLCLDMLSVLSETWIGNKLVRI</sequence>
<dbReference type="GeneID" id="69029440"/>
<evidence type="ECO:0000313" key="3">
    <source>
        <dbReference type="Proteomes" id="UP000002039"/>
    </source>
</evidence>
<dbReference type="RefSeq" id="XP_045278922.1">
    <property type="nucleotide sequence ID" value="XM_045423546.1"/>
</dbReference>